<evidence type="ECO:0000259" key="12">
    <source>
        <dbReference type="Pfam" id="PF02727"/>
    </source>
</evidence>
<dbReference type="GO" id="GO:0008131">
    <property type="term" value="F:primary methylamine oxidase activity"/>
    <property type="evidence" value="ECO:0007669"/>
    <property type="project" value="InterPro"/>
</dbReference>
<dbReference type="PANTHER" id="PTHR10638:SF23">
    <property type="entry name" value="MEMBRANE PRIMARY AMINE OXIDASE"/>
    <property type="match status" value="1"/>
</dbReference>
<evidence type="ECO:0000256" key="8">
    <source>
        <dbReference type="ARBA" id="ARBA00023157"/>
    </source>
</evidence>
<keyword evidence="6 10" id="KW-0560">Oxidoreductase</keyword>
<evidence type="ECO:0000256" key="7">
    <source>
        <dbReference type="ARBA" id="ARBA00023008"/>
    </source>
</evidence>
<dbReference type="Proteomes" id="UP000694857">
    <property type="component" value="Chromosome 20"/>
</dbReference>
<evidence type="ECO:0000313" key="14">
    <source>
        <dbReference type="Proteomes" id="UP000694857"/>
    </source>
</evidence>
<dbReference type="SUPFAM" id="SSF54416">
    <property type="entry name" value="Amine oxidase N-terminal region"/>
    <property type="match status" value="2"/>
</dbReference>
<dbReference type="GO" id="GO:0046677">
    <property type="term" value="P:response to antibiotic"/>
    <property type="evidence" value="ECO:0007669"/>
    <property type="project" value="TreeGrafter"/>
</dbReference>
<organism evidence="14 15">
    <name type="scientific">Balaenoptera musculus</name>
    <name type="common">Blue whale</name>
    <dbReference type="NCBI Taxonomy" id="9771"/>
    <lineage>
        <taxon>Eukaryota</taxon>
        <taxon>Metazoa</taxon>
        <taxon>Chordata</taxon>
        <taxon>Craniata</taxon>
        <taxon>Vertebrata</taxon>
        <taxon>Euteleostomi</taxon>
        <taxon>Mammalia</taxon>
        <taxon>Eutheria</taxon>
        <taxon>Laurasiatheria</taxon>
        <taxon>Artiodactyla</taxon>
        <taxon>Whippomorpha</taxon>
        <taxon>Cetacea</taxon>
        <taxon>Mysticeti</taxon>
        <taxon>Balaenopteridae</taxon>
        <taxon>Balaenoptera</taxon>
    </lineage>
</organism>
<evidence type="ECO:0000259" key="13">
    <source>
        <dbReference type="Pfam" id="PF02728"/>
    </source>
</evidence>
<dbReference type="PRINTS" id="PR00766">
    <property type="entry name" value="CUDAOXIDASE"/>
</dbReference>
<protein>
    <recommendedName>
        <fullName evidence="10">Amine oxidase</fullName>
        <ecNumber evidence="10">1.4.3.-</ecNumber>
    </recommendedName>
</protein>
<dbReference type="FunFam" id="3.10.450.40:FF:000001">
    <property type="entry name" value="Amine oxidase"/>
    <property type="match status" value="1"/>
</dbReference>
<evidence type="ECO:0000256" key="2">
    <source>
        <dbReference type="ARBA" id="ARBA00007983"/>
    </source>
</evidence>
<dbReference type="Gene3D" id="2.70.98.20">
    <property type="entry name" value="Copper amine oxidase, catalytic domain"/>
    <property type="match status" value="1"/>
</dbReference>
<dbReference type="GeneID" id="118886222"/>
<dbReference type="InterPro" id="IPR000269">
    <property type="entry name" value="Cu_amine_oxidase"/>
</dbReference>
<dbReference type="RefSeq" id="XP_036691531.1">
    <property type="nucleotide sequence ID" value="XM_036835636.1"/>
</dbReference>
<dbReference type="Pfam" id="PF01179">
    <property type="entry name" value="Cu_amine_oxid"/>
    <property type="match status" value="1"/>
</dbReference>
<feature type="domain" description="Copper amine oxidase N3-terminal" evidence="13">
    <location>
        <begin position="169"/>
        <end position="269"/>
    </location>
</feature>
<dbReference type="GO" id="GO:0005886">
    <property type="term" value="C:plasma membrane"/>
    <property type="evidence" value="ECO:0007669"/>
    <property type="project" value="TreeGrafter"/>
</dbReference>
<dbReference type="FunFam" id="3.10.450.40:FF:000003">
    <property type="entry name" value="Amine oxidase"/>
    <property type="match status" value="1"/>
</dbReference>
<keyword evidence="4 10" id="KW-0801">TPQ</keyword>
<dbReference type="Pfam" id="PF02728">
    <property type="entry name" value="Cu_amine_oxidN3"/>
    <property type="match status" value="1"/>
</dbReference>
<evidence type="ECO:0000256" key="9">
    <source>
        <dbReference type="ARBA" id="ARBA00023180"/>
    </source>
</evidence>
<dbReference type="GO" id="GO:0005783">
    <property type="term" value="C:endoplasmic reticulum"/>
    <property type="evidence" value="ECO:0007669"/>
    <property type="project" value="TreeGrafter"/>
</dbReference>
<dbReference type="GO" id="GO:0005769">
    <property type="term" value="C:early endosome"/>
    <property type="evidence" value="ECO:0007669"/>
    <property type="project" value="TreeGrafter"/>
</dbReference>
<dbReference type="SUPFAM" id="SSF49998">
    <property type="entry name" value="Amine oxidase catalytic domain"/>
    <property type="match status" value="1"/>
</dbReference>
<comment type="cofactor">
    <cofactor evidence="10">
        <name>Cu cation</name>
        <dbReference type="ChEBI" id="CHEBI:23378"/>
    </cofactor>
    <text evidence="10">Contains 1 topaquinone per subunit.</text>
</comment>
<dbReference type="InterPro" id="IPR016182">
    <property type="entry name" value="Cu_amine_oxidase_N-reg"/>
</dbReference>
<comment type="similarity">
    <text evidence="2 10">Belongs to the copper/topaquinone oxidase family.</text>
</comment>
<proteinExistence type="inferred from homology"/>
<dbReference type="AlphaFoldDB" id="A0A8B8W380"/>
<dbReference type="Pfam" id="PF02727">
    <property type="entry name" value="Cu_amine_oxidN2"/>
    <property type="match status" value="1"/>
</dbReference>
<accession>A0A8B8W380</accession>
<dbReference type="PANTHER" id="PTHR10638">
    <property type="entry name" value="COPPER AMINE OXIDASE"/>
    <property type="match status" value="1"/>
</dbReference>
<reference evidence="15" key="1">
    <citation type="submission" date="2025-08" db="UniProtKB">
        <authorList>
            <consortium name="RefSeq"/>
        </authorList>
    </citation>
    <scope>IDENTIFICATION</scope>
    <source>
        <tissue evidence="15">Epidermis and Blubber</tissue>
    </source>
</reference>
<dbReference type="GO" id="GO:0048038">
    <property type="term" value="F:quinone binding"/>
    <property type="evidence" value="ECO:0007669"/>
    <property type="project" value="InterPro"/>
</dbReference>
<dbReference type="GO" id="GO:0005794">
    <property type="term" value="C:Golgi apparatus"/>
    <property type="evidence" value="ECO:0007669"/>
    <property type="project" value="TreeGrafter"/>
</dbReference>
<evidence type="ECO:0000256" key="10">
    <source>
        <dbReference type="RuleBase" id="RU000672"/>
    </source>
</evidence>
<dbReference type="InterPro" id="IPR049947">
    <property type="entry name" value="Cu_Am_Ox_Cu-bd"/>
</dbReference>
<evidence type="ECO:0000256" key="5">
    <source>
        <dbReference type="ARBA" id="ARBA00022837"/>
    </source>
</evidence>
<evidence type="ECO:0000313" key="15">
    <source>
        <dbReference type="RefSeq" id="XP_036691531.1"/>
    </source>
</evidence>
<comment type="PTM">
    <text evidence="10">Topaquinone (TPQ) is generated by copper-dependent autoxidation of a specific tyrosyl residue.</text>
</comment>
<evidence type="ECO:0000256" key="4">
    <source>
        <dbReference type="ARBA" id="ARBA00022772"/>
    </source>
</evidence>
<dbReference type="CTD" id="8639"/>
<dbReference type="PROSITE" id="PS01165">
    <property type="entry name" value="COPPER_AMINE_OXID_2"/>
    <property type="match status" value="1"/>
</dbReference>
<feature type="domain" description="Copper amine oxidase N2-terminal" evidence="12">
    <location>
        <begin position="66"/>
        <end position="151"/>
    </location>
</feature>
<dbReference type="EC" id="1.4.3.-" evidence="10"/>
<dbReference type="InterPro" id="IPR036460">
    <property type="entry name" value="Cu_amine_oxidase_C_sf"/>
</dbReference>
<name>A0A8B8W380_BALMU</name>
<evidence type="ECO:0000259" key="11">
    <source>
        <dbReference type="Pfam" id="PF01179"/>
    </source>
</evidence>
<feature type="domain" description="Copper amine oxidase catalytic" evidence="11">
    <location>
        <begin position="296"/>
        <end position="520"/>
    </location>
</feature>
<keyword evidence="7 10" id="KW-0186">Copper</keyword>
<keyword evidence="14" id="KW-1185">Reference proteome</keyword>
<dbReference type="GO" id="GO:0005507">
    <property type="term" value="F:copper ion binding"/>
    <property type="evidence" value="ECO:0007669"/>
    <property type="project" value="InterPro"/>
</dbReference>
<sequence>MNQKTTLVLLALAVITIFALVCVLLAGRGGDGGEHSLPPLCPSVSPSAQPWTHLGQSQLFADLSREELTAVMSFLTQKLGPGLVDAAQARPSDNCIFSVELELPPKAAALAHLDRGSPPPAREALAIVFFGGQAQPNVTELLVGPLPHPSYLRDVTVERHGGPLPYHRRPVLMREYLDIDQMIFNRELPQAAGLLHHCCFYKHQGGNLVTMTTVPRGLQSGDRATWFGLYYNISGAGFFLHPIGLELLVDHKALDPARWTIQKVFFQGRYYESLAHLEEQFEAGLVNVVVIPDNGTGYISSAFLFGAARRYGNQVGKHTLGTVHTHSAHFKVDLDVGGLENWVWAEDMAFVPTAVPWSPKHQIQRLQVTRKLLETEEQAAFPLGGPSPRYLYLASNHSNKWGHPRGYRIQTVSFAGEPLPQNSSMERAVSWARYQLAVTQRKEAEPRSSSIFNQNDPWAPTVDFADFINNETIAGEDLVAWVTAGFLHIPHAEDIPNTVTVGNSVGFFLRPYNFFDQDPSFDSADSVYFREDQDAGSCEVNRLACLPEAAACAPHLPAFSHAGFSHN</sequence>
<gene>
    <name evidence="15" type="primary">AOC3</name>
</gene>
<keyword evidence="3 10" id="KW-0479">Metal-binding</keyword>
<dbReference type="InterPro" id="IPR015800">
    <property type="entry name" value="Cu_amine_oxidase_N2"/>
</dbReference>
<comment type="cofactor">
    <cofactor evidence="1">
        <name>Ca(2+)</name>
        <dbReference type="ChEBI" id="CHEBI:29108"/>
    </cofactor>
</comment>
<dbReference type="InterPro" id="IPR015802">
    <property type="entry name" value="Cu_amine_oxidase_N3"/>
</dbReference>
<keyword evidence="5" id="KW-0106">Calcium</keyword>
<dbReference type="GO" id="GO:0009308">
    <property type="term" value="P:amine metabolic process"/>
    <property type="evidence" value="ECO:0007669"/>
    <property type="project" value="UniProtKB-UniRule"/>
</dbReference>
<dbReference type="InterPro" id="IPR015798">
    <property type="entry name" value="Cu_amine_oxidase_C"/>
</dbReference>
<evidence type="ECO:0000256" key="1">
    <source>
        <dbReference type="ARBA" id="ARBA00001913"/>
    </source>
</evidence>
<evidence type="ECO:0000256" key="6">
    <source>
        <dbReference type="ARBA" id="ARBA00023002"/>
    </source>
</evidence>
<evidence type="ECO:0000256" key="3">
    <source>
        <dbReference type="ARBA" id="ARBA00022723"/>
    </source>
</evidence>
<keyword evidence="8" id="KW-1015">Disulfide bond</keyword>
<dbReference type="Gene3D" id="3.10.450.40">
    <property type="match status" value="2"/>
</dbReference>
<keyword evidence="9" id="KW-0325">Glycoprotein</keyword>